<evidence type="ECO:0000313" key="4">
    <source>
        <dbReference type="Proteomes" id="UP001225598"/>
    </source>
</evidence>
<evidence type="ECO:0000256" key="1">
    <source>
        <dbReference type="SAM" id="Phobius"/>
    </source>
</evidence>
<feature type="domain" description="DUF3566" evidence="2">
    <location>
        <begin position="5"/>
        <end position="111"/>
    </location>
</feature>
<organism evidence="3 4">
    <name type="scientific">Corynebacterium breve</name>
    <dbReference type="NCBI Taxonomy" id="3049799"/>
    <lineage>
        <taxon>Bacteria</taxon>
        <taxon>Bacillati</taxon>
        <taxon>Actinomycetota</taxon>
        <taxon>Actinomycetes</taxon>
        <taxon>Mycobacteriales</taxon>
        <taxon>Corynebacteriaceae</taxon>
        <taxon>Corynebacterium</taxon>
    </lineage>
</organism>
<evidence type="ECO:0000259" key="2">
    <source>
        <dbReference type="Pfam" id="PF12089"/>
    </source>
</evidence>
<protein>
    <submittedName>
        <fullName evidence="3">DUF3566 domain-containing protein</fullName>
    </submittedName>
</protein>
<name>A0ABY8VJE4_9CORY</name>
<feature type="transmembrane region" description="Helical" evidence="1">
    <location>
        <begin position="20"/>
        <end position="42"/>
    </location>
</feature>
<gene>
    <name evidence="3" type="ORF">QP027_11570</name>
</gene>
<keyword evidence="4" id="KW-1185">Reference proteome</keyword>
<dbReference type="RefSeq" id="WP_284824986.1">
    <property type="nucleotide sequence ID" value="NZ_CP126969.1"/>
</dbReference>
<keyword evidence="1" id="KW-0812">Transmembrane</keyword>
<dbReference type="InterPro" id="IPR021949">
    <property type="entry name" value="DUF3566_TM"/>
</dbReference>
<reference evidence="3 4" key="1">
    <citation type="submission" date="2023-05" db="EMBL/GenBank/DDBJ databases">
        <title>Corynebacterium suedekumii sp. nov. and Corynebacterium breve sp. nov. isolated from raw cow's milk.</title>
        <authorList>
            <person name="Baer M.K."/>
            <person name="Mehl L."/>
            <person name="Hellmuth R."/>
            <person name="Marke G."/>
            <person name="Lipski A."/>
        </authorList>
    </citation>
    <scope>NUCLEOTIDE SEQUENCE [LARGE SCALE GENOMIC DNA]</scope>
    <source>
        <strain evidence="3 4">R4</strain>
    </source>
</reference>
<feature type="transmembrane region" description="Helical" evidence="1">
    <location>
        <begin position="63"/>
        <end position="86"/>
    </location>
</feature>
<evidence type="ECO:0000313" key="3">
    <source>
        <dbReference type="EMBL" id="WIM67700.1"/>
    </source>
</evidence>
<dbReference type="Proteomes" id="UP001225598">
    <property type="component" value="Chromosome"/>
</dbReference>
<accession>A0ABY8VJE4</accession>
<sequence length="120" mass="12310">MATRDVTINKVTPFSAFKVGVVMGLISLVIWLIAVTILYVGMDAAGIIEQVNSLIGGVGGEQLVGFGLVFSAAGLMGIIGTVMMAVLAPLSVVIYNAIAELLGGLSISVADEVKQVEETA</sequence>
<dbReference type="Pfam" id="PF12089">
    <property type="entry name" value="DUF3566"/>
    <property type="match status" value="1"/>
</dbReference>
<keyword evidence="1" id="KW-1133">Transmembrane helix</keyword>
<proteinExistence type="predicted"/>
<dbReference type="EMBL" id="CP126969">
    <property type="protein sequence ID" value="WIM67700.1"/>
    <property type="molecule type" value="Genomic_DNA"/>
</dbReference>
<keyword evidence="1" id="KW-0472">Membrane</keyword>